<protein>
    <recommendedName>
        <fullName evidence="1">YdhG-like domain-containing protein</fullName>
    </recommendedName>
</protein>
<dbReference type="OrthoDB" id="2604576at2"/>
<keyword evidence="3" id="KW-1185">Reference proteome</keyword>
<dbReference type="Proteomes" id="UP000036873">
    <property type="component" value="Unassembled WGS sequence"/>
</dbReference>
<dbReference type="EMBL" id="LGYO01000068">
    <property type="protein sequence ID" value="KNZ40300.1"/>
    <property type="molecule type" value="Genomic_DNA"/>
</dbReference>
<evidence type="ECO:0000259" key="1">
    <source>
        <dbReference type="Pfam" id="PF08818"/>
    </source>
</evidence>
<dbReference type="InterPro" id="IPR014922">
    <property type="entry name" value="YdhG-like"/>
</dbReference>
<dbReference type="AlphaFoldDB" id="A0A0L6TXK9"/>
<dbReference type="STRING" id="52689.AKG39_18410"/>
<proteinExistence type="predicted"/>
<organism evidence="2 3">
    <name type="scientific">Acetobacterium bakii</name>
    <dbReference type="NCBI Taxonomy" id="52689"/>
    <lineage>
        <taxon>Bacteria</taxon>
        <taxon>Bacillati</taxon>
        <taxon>Bacillota</taxon>
        <taxon>Clostridia</taxon>
        <taxon>Eubacteriales</taxon>
        <taxon>Eubacteriaceae</taxon>
        <taxon>Acetobacterium</taxon>
    </lineage>
</organism>
<name>A0A0L6TXK9_9FIRM</name>
<evidence type="ECO:0000313" key="2">
    <source>
        <dbReference type="EMBL" id="KNZ40300.1"/>
    </source>
</evidence>
<dbReference type="Pfam" id="PF08818">
    <property type="entry name" value="DUF1801"/>
    <property type="match status" value="1"/>
</dbReference>
<evidence type="ECO:0000313" key="3">
    <source>
        <dbReference type="Proteomes" id="UP000036873"/>
    </source>
</evidence>
<comment type="caution">
    <text evidence="2">The sequence shown here is derived from an EMBL/GenBank/DDBJ whole genome shotgun (WGS) entry which is preliminary data.</text>
</comment>
<gene>
    <name evidence="2" type="ORF">AKG39_18410</name>
</gene>
<accession>A0A0L6TXK9</accession>
<sequence length="144" mass="16536">MEKTEMTVDEYFSSLAEKDSETLKKIRDIILSIAPNISQKVWHGVFWGGSEQTILGFGEFNITKSDKKEIEWFLIGISRQKNYYSLYVNAVKDNQYLIKSYSDKLGKIKIGSSSIGFSKLENVNLDTLKDLFIETLAIYNQKES</sequence>
<feature type="domain" description="YdhG-like" evidence="1">
    <location>
        <begin position="21"/>
        <end position="132"/>
    </location>
</feature>
<dbReference type="RefSeq" id="WP_050741871.1">
    <property type="nucleotide sequence ID" value="NZ_LGYO01000068.1"/>
</dbReference>
<dbReference type="SUPFAM" id="SSF159888">
    <property type="entry name" value="YdhG-like"/>
    <property type="match status" value="1"/>
</dbReference>
<dbReference type="Gene3D" id="3.90.1150.200">
    <property type="match status" value="1"/>
</dbReference>
<reference evidence="3" key="1">
    <citation type="submission" date="2015-07" db="EMBL/GenBank/DDBJ databases">
        <title>Draft genome sequence of Acetobacterium bakii DSM 8293, a potential psychrophilic chemical producer through syngas fermentation.</title>
        <authorList>
            <person name="Song Y."/>
            <person name="Hwang S."/>
            <person name="Cho B.-K."/>
        </authorList>
    </citation>
    <scope>NUCLEOTIDE SEQUENCE [LARGE SCALE GENOMIC DNA]</scope>
    <source>
        <strain evidence="3">DSM 8239</strain>
    </source>
</reference>